<accession>A0A0D0B4P5</accession>
<dbReference type="AlphaFoldDB" id="A0A0D0B4P5"/>
<dbReference type="EMBL" id="KN834786">
    <property type="protein sequence ID" value="KIK58295.1"/>
    <property type="molecule type" value="Genomic_DNA"/>
</dbReference>
<dbReference type="HOGENOM" id="CLU_2038339_0_0_1"/>
<evidence type="ECO:0000313" key="1">
    <source>
        <dbReference type="EMBL" id="KIK58295.1"/>
    </source>
</evidence>
<organism evidence="1 2">
    <name type="scientific">Collybiopsis luxurians FD-317 M1</name>
    <dbReference type="NCBI Taxonomy" id="944289"/>
    <lineage>
        <taxon>Eukaryota</taxon>
        <taxon>Fungi</taxon>
        <taxon>Dikarya</taxon>
        <taxon>Basidiomycota</taxon>
        <taxon>Agaricomycotina</taxon>
        <taxon>Agaricomycetes</taxon>
        <taxon>Agaricomycetidae</taxon>
        <taxon>Agaricales</taxon>
        <taxon>Marasmiineae</taxon>
        <taxon>Omphalotaceae</taxon>
        <taxon>Collybiopsis</taxon>
        <taxon>Collybiopsis luxurians</taxon>
    </lineage>
</organism>
<dbReference type="Proteomes" id="UP000053593">
    <property type="component" value="Unassembled WGS sequence"/>
</dbReference>
<proteinExistence type="predicted"/>
<protein>
    <submittedName>
        <fullName evidence="1">Uncharacterized protein</fullName>
    </submittedName>
</protein>
<keyword evidence="2" id="KW-1185">Reference proteome</keyword>
<sequence>MSEHFPSPSDSKKLIVLHLGKDLACVSVGSYQVNHSIFTFCPVLTSLDQEAVDIAIYEYYSELKDISRDHIQLRVNIAFLDGTSQVARLTESGFNDTLAQFKPMKLVTIHITPKSAAETVREPPKYQPN</sequence>
<evidence type="ECO:0000313" key="2">
    <source>
        <dbReference type="Proteomes" id="UP000053593"/>
    </source>
</evidence>
<gene>
    <name evidence="1" type="ORF">GYMLUDRAFT_60834</name>
</gene>
<name>A0A0D0B4P5_9AGAR</name>
<reference evidence="1 2" key="1">
    <citation type="submission" date="2014-04" db="EMBL/GenBank/DDBJ databases">
        <title>Evolutionary Origins and Diversification of the Mycorrhizal Mutualists.</title>
        <authorList>
            <consortium name="DOE Joint Genome Institute"/>
            <consortium name="Mycorrhizal Genomics Consortium"/>
            <person name="Kohler A."/>
            <person name="Kuo A."/>
            <person name="Nagy L.G."/>
            <person name="Floudas D."/>
            <person name="Copeland A."/>
            <person name="Barry K.W."/>
            <person name="Cichocki N."/>
            <person name="Veneault-Fourrey C."/>
            <person name="LaButti K."/>
            <person name="Lindquist E.A."/>
            <person name="Lipzen A."/>
            <person name="Lundell T."/>
            <person name="Morin E."/>
            <person name="Murat C."/>
            <person name="Riley R."/>
            <person name="Ohm R."/>
            <person name="Sun H."/>
            <person name="Tunlid A."/>
            <person name="Henrissat B."/>
            <person name="Grigoriev I.V."/>
            <person name="Hibbett D.S."/>
            <person name="Martin F."/>
        </authorList>
    </citation>
    <scope>NUCLEOTIDE SEQUENCE [LARGE SCALE GENOMIC DNA]</scope>
    <source>
        <strain evidence="1 2">FD-317 M1</strain>
    </source>
</reference>
<dbReference type="OrthoDB" id="10367048at2759"/>